<dbReference type="Proteomes" id="UP000016496">
    <property type="component" value="Unassembled WGS sequence"/>
</dbReference>
<organism evidence="2 3">
    <name type="scientific">Bacteroides pyogenes F0041</name>
    <dbReference type="NCBI Taxonomy" id="1321819"/>
    <lineage>
        <taxon>Bacteria</taxon>
        <taxon>Pseudomonadati</taxon>
        <taxon>Bacteroidota</taxon>
        <taxon>Bacteroidia</taxon>
        <taxon>Bacteroidales</taxon>
        <taxon>Bacteroidaceae</taxon>
        <taxon>Bacteroides</taxon>
    </lineage>
</organism>
<dbReference type="AlphaFoldDB" id="U2BSM7"/>
<sequence>MSKKNKKLKAEPETARYARQTNMPDYTLTVLYRGRLRVIPGNPSAVWGDAPGSPGKTAENAKIDQNIFY</sequence>
<dbReference type="RefSeq" id="WP_021647145.1">
    <property type="nucleotide sequence ID" value="NZ_KE993166.1"/>
</dbReference>
<dbReference type="EMBL" id="AWSV01000172">
    <property type="protein sequence ID" value="ERI81169.1"/>
    <property type="molecule type" value="Genomic_DNA"/>
</dbReference>
<name>U2BSM7_9BACE</name>
<comment type="caution">
    <text evidence="2">The sequence shown here is derived from an EMBL/GenBank/DDBJ whole genome shotgun (WGS) entry which is preliminary data.</text>
</comment>
<gene>
    <name evidence="2" type="ORF">HMPREF1981_03338</name>
</gene>
<proteinExistence type="predicted"/>
<evidence type="ECO:0000313" key="3">
    <source>
        <dbReference type="Proteomes" id="UP000016496"/>
    </source>
</evidence>
<dbReference type="PATRIC" id="fig|1321819.3.peg.3079"/>
<accession>U2BSM7</accession>
<evidence type="ECO:0000313" key="2">
    <source>
        <dbReference type="EMBL" id="ERI81169.1"/>
    </source>
</evidence>
<protein>
    <submittedName>
        <fullName evidence="2">Uncharacterized protein</fullName>
    </submittedName>
</protein>
<evidence type="ECO:0000256" key="1">
    <source>
        <dbReference type="SAM" id="MobiDB-lite"/>
    </source>
</evidence>
<dbReference type="HOGENOM" id="CLU_2767324_0_0_10"/>
<reference evidence="2 3" key="1">
    <citation type="submission" date="2013-08" db="EMBL/GenBank/DDBJ databases">
        <authorList>
            <person name="Weinstock G."/>
            <person name="Sodergren E."/>
            <person name="Wylie T."/>
            <person name="Fulton L."/>
            <person name="Fulton R."/>
            <person name="Fronick C."/>
            <person name="O'Laughlin M."/>
            <person name="Godfrey J."/>
            <person name="Miner T."/>
            <person name="Herter B."/>
            <person name="Appelbaum E."/>
            <person name="Cordes M."/>
            <person name="Lek S."/>
            <person name="Wollam A."/>
            <person name="Pepin K.H."/>
            <person name="Palsikar V.B."/>
            <person name="Mitreva M."/>
            <person name="Wilson R.K."/>
        </authorList>
    </citation>
    <scope>NUCLEOTIDE SEQUENCE [LARGE SCALE GENOMIC DNA]</scope>
    <source>
        <strain evidence="2 3">F0041</strain>
    </source>
</reference>
<feature type="region of interest" description="Disordered" evidence="1">
    <location>
        <begin position="49"/>
        <end position="69"/>
    </location>
</feature>